<feature type="domain" description="Thioredoxin" evidence="7">
    <location>
        <begin position="39"/>
        <end position="238"/>
    </location>
</feature>
<evidence type="ECO:0000256" key="4">
    <source>
        <dbReference type="ARBA" id="ARBA00023157"/>
    </source>
</evidence>
<evidence type="ECO:0000256" key="1">
    <source>
        <dbReference type="ARBA" id="ARBA00005791"/>
    </source>
</evidence>
<evidence type="ECO:0000256" key="2">
    <source>
        <dbReference type="ARBA" id="ARBA00022729"/>
    </source>
</evidence>
<dbReference type="PANTHER" id="PTHR13887">
    <property type="entry name" value="GLUTATHIONE S-TRANSFERASE KAPPA"/>
    <property type="match status" value="1"/>
</dbReference>
<evidence type="ECO:0000256" key="6">
    <source>
        <dbReference type="SAM" id="Phobius"/>
    </source>
</evidence>
<evidence type="ECO:0000256" key="5">
    <source>
        <dbReference type="ARBA" id="ARBA00023284"/>
    </source>
</evidence>
<dbReference type="PANTHER" id="PTHR13887:SF14">
    <property type="entry name" value="DISULFIDE BOND FORMATION PROTEIN D"/>
    <property type="match status" value="1"/>
</dbReference>
<feature type="transmembrane region" description="Helical" evidence="6">
    <location>
        <begin position="7"/>
        <end position="24"/>
    </location>
</feature>
<dbReference type="InterPro" id="IPR036249">
    <property type="entry name" value="Thioredoxin-like_sf"/>
</dbReference>
<dbReference type="Gene3D" id="1.10.40.80">
    <property type="match status" value="1"/>
</dbReference>
<accession>A0A554LM02</accession>
<keyword evidence="6" id="KW-1133">Transmembrane helix</keyword>
<name>A0A554LM02_9BACT</name>
<keyword evidence="2" id="KW-0732">Signal</keyword>
<dbReference type="Proteomes" id="UP000315589">
    <property type="component" value="Unassembled WGS sequence"/>
</dbReference>
<keyword evidence="3" id="KW-0560">Oxidoreductase</keyword>
<dbReference type="PROSITE" id="PS51352">
    <property type="entry name" value="THIOREDOXIN_2"/>
    <property type="match status" value="1"/>
</dbReference>
<keyword evidence="6" id="KW-0812">Transmembrane</keyword>
<evidence type="ECO:0000259" key="7">
    <source>
        <dbReference type="PROSITE" id="PS51352"/>
    </source>
</evidence>
<keyword evidence="4" id="KW-1015">Disulfide bond</keyword>
<protein>
    <submittedName>
        <fullName evidence="8">DSBA oxidoreductase</fullName>
    </submittedName>
</protein>
<evidence type="ECO:0000313" key="8">
    <source>
        <dbReference type="EMBL" id="TSC93814.1"/>
    </source>
</evidence>
<keyword evidence="6" id="KW-0472">Membrane</keyword>
<comment type="similarity">
    <text evidence="1">Belongs to the thioredoxin family. DsbA subfamily.</text>
</comment>
<evidence type="ECO:0000256" key="3">
    <source>
        <dbReference type="ARBA" id="ARBA00023002"/>
    </source>
</evidence>
<dbReference type="Gene3D" id="3.40.30.10">
    <property type="entry name" value="Glutaredoxin"/>
    <property type="match status" value="1"/>
</dbReference>
<dbReference type="InterPro" id="IPR013766">
    <property type="entry name" value="Thioredoxin_domain"/>
</dbReference>
<evidence type="ECO:0000313" key="9">
    <source>
        <dbReference type="Proteomes" id="UP000315589"/>
    </source>
</evidence>
<dbReference type="GO" id="GO:0016491">
    <property type="term" value="F:oxidoreductase activity"/>
    <property type="evidence" value="ECO:0007669"/>
    <property type="project" value="UniProtKB-KW"/>
</dbReference>
<dbReference type="EMBL" id="VMGI01000009">
    <property type="protein sequence ID" value="TSC93814.1"/>
    <property type="molecule type" value="Genomic_DNA"/>
</dbReference>
<sequence>MKNASDVFIGIIVGVFLTLLFVKGNNSSEISDTVATTASRTTTAIQNVSNISTPIGDDPYLGDINKAKLAIVEFSDYECPFCRKFHSETFNQIIKEYIDTNKAILVYKDFPLSFHEPAASKDAIAANCVKKLTDNKKYFEMNKLIFENTEANGKGITDNKFIELAKGIGINGNDFSKCLTGNEFKDEIVGDIQEGEKIGINGTPGFLIGKLQKDNTVVGEILSGAQPFSEFQKLLDKF</sequence>
<organism evidence="8 9">
    <name type="scientific">Candidatus Berkelbacteria bacterium Licking1014_85</name>
    <dbReference type="NCBI Taxonomy" id="2017148"/>
    <lineage>
        <taxon>Bacteria</taxon>
        <taxon>Candidatus Berkelbacteria</taxon>
    </lineage>
</organism>
<dbReference type="Pfam" id="PF13462">
    <property type="entry name" value="Thioredoxin_4"/>
    <property type="match status" value="1"/>
</dbReference>
<keyword evidence="5" id="KW-0676">Redox-active center</keyword>
<dbReference type="AlphaFoldDB" id="A0A554LM02"/>
<dbReference type="InterPro" id="IPR012336">
    <property type="entry name" value="Thioredoxin-like_fold"/>
</dbReference>
<dbReference type="SUPFAM" id="SSF52833">
    <property type="entry name" value="Thioredoxin-like"/>
    <property type="match status" value="1"/>
</dbReference>
<proteinExistence type="inferred from homology"/>
<gene>
    <name evidence="8" type="ORF">CEN91_110</name>
</gene>
<comment type="caution">
    <text evidence="8">The sequence shown here is derived from an EMBL/GenBank/DDBJ whole genome shotgun (WGS) entry which is preliminary data.</text>
</comment>
<reference evidence="8 9" key="1">
    <citation type="submission" date="2017-07" db="EMBL/GenBank/DDBJ databases">
        <title>Mechanisms for carbon and nitrogen cycling indicate functional differentiation within the Candidate Phyla Radiation.</title>
        <authorList>
            <person name="Danczak R.E."/>
            <person name="Johnston M.D."/>
            <person name="Kenah C."/>
            <person name="Slattery M."/>
            <person name="Wrighton K.C."/>
            <person name="Wilkins M.J."/>
        </authorList>
    </citation>
    <scope>NUCLEOTIDE SEQUENCE [LARGE SCALE GENOMIC DNA]</scope>
    <source>
        <strain evidence="8">Licking1014_85</strain>
    </source>
</reference>